<dbReference type="RefSeq" id="WP_089717730.1">
    <property type="nucleotide sequence ID" value="NZ_FNEH01000039.1"/>
</dbReference>
<dbReference type="AlphaFoldDB" id="A0A1G8SC06"/>
<dbReference type="EMBL" id="SOAA01000071">
    <property type="protein sequence ID" value="TDS24355.1"/>
    <property type="molecule type" value="Genomic_DNA"/>
</dbReference>
<sequence length="266" mass="30585">MGLFSRISSGFKSVSNKIKKGVNKAGKVIEDVGDAVDNKTLKGVGRLMQSVTEETAEKTGKSRSYDNKTSSLHETKDMNDILHNFSKKLEKKMESIENQSLAKNNEYFNHLIKEIKKINETTDANINIQRVEKYQRDIENEIKGNLRNYLTKRVSLDDKECLKILKMKAGKNKEAKMNEFGKKVIQEALEELSNEIDRITKAQRNLIEEVLNQKIDELILNNKRRLEEFEKIEALNEKDKKEIEKNKANIQLTIDKSSVALNNIRG</sequence>
<evidence type="ECO:0000313" key="4">
    <source>
        <dbReference type="Proteomes" id="UP000198945"/>
    </source>
</evidence>
<keyword evidence="1" id="KW-0175">Coiled coil</keyword>
<reference evidence="3 5" key="2">
    <citation type="submission" date="2019-03" db="EMBL/GenBank/DDBJ databases">
        <title>Deep subsurface shale carbon reservoir microbial communities from Ohio and West Virginia, USA.</title>
        <authorList>
            <person name="Wrighton K."/>
        </authorList>
    </citation>
    <scope>NUCLEOTIDE SEQUENCE [LARGE SCALE GENOMIC DNA]</scope>
    <source>
        <strain evidence="3 5">UTICA-S4D12</strain>
    </source>
</reference>
<organism evidence="2 4">
    <name type="scientific">Halanaerobium congolense</name>
    <dbReference type="NCBI Taxonomy" id="54121"/>
    <lineage>
        <taxon>Bacteria</taxon>
        <taxon>Bacillati</taxon>
        <taxon>Bacillota</taxon>
        <taxon>Clostridia</taxon>
        <taxon>Halanaerobiales</taxon>
        <taxon>Halanaerobiaceae</taxon>
        <taxon>Halanaerobium</taxon>
    </lineage>
</organism>
<reference evidence="2 4" key="1">
    <citation type="submission" date="2016-10" db="EMBL/GenBank/DDBJ databases">
        <authorList>
            <person name="de Groot N.N."/>
        </authorList>
    </citation>
    <scope>NUCLEOTIDE SEQUENCE [LARGE SCALE GENOMIC DNA]</scope>
    <source>
        <strain evidence="2 4">WG7</strain>
    </source>
</reference>
<evidence type="ECO:0000313" key="5">
    <source>
        <dbReference type="Proteomes" id="UP000295758"/>
    </source>
</evidence>
<proteinExistence type="predicted"/>
<evidence type="ECO:0000313" key="2">
    <source>
        <dbReference type="EMBL" id="SDJ26731.1"/>
    </source>
</evidence>
<dbReference type="Proteomes" id="UP000295758">
    <property type="component" value="Unassembled WGS sequence"/>
</dbReference>
<name>A0A1G8SC06_9FIRM</name>
<feature type="coiled-coil region" evidence="1">
    <location>
        <begin position="182"/>
        <end position="251"/>
    </location>
</feature>
<accession>A0A1G8SC06</accession>
<evidence type="ECO:0000256" key="1">
    <source>
        <dbReference type="SAM" id="Coils"/>
    </source>
</evidence>
<protein>
    <submittedName>
        <fullName evidence="2">Uncharacterized protein</fullName>
    </submittedName>
</protein>
<dbReference type="EMBL" id="FNEH01000039">
    <property type="protein sequence ID" value="SDJ26731.1"/>
    <property type="molecule type" value="Genomic_DNA"/>
</dbReference>
<gene>
    <name evidence="3" type="ORF">BY453_1712</name>
    <name evidence="2" type="ORF">SAMN04515654_1394</name>
</gene>
<evidence type="ECO:0000313" key="3">
    <source>
        <dbReference type="EMBL" id="TDS24355.1"/>
    </source>
</evidence>
<dbReference type="Proteomes" id="UP000198945">
    <property type="component" value="Unassembled WGS sequence"/>
</dbReference>